<comment type="miscellaneous">
    <text evidence="1">Reaction mechanism of ThiL seems to utilize a direct, inline transfer of the gamma-phosphate of ATP to TMP rather than a phosphorylated enzyme intermediate.</text>
</comment>
<feature type="binding site" evidence="1">
    <location>
        <position position="56"/>
    </location>
    <ligand>
        <name>Mg(2+)</name>
        <dbReference type="ChEBI" id="CHEBI:18420"/>
        <label>3</label>
    </ligand>
</feature>
<dbReference type="PIRSF" id="PIRSF005303">
    <property type="entry name" value="Thiam_monoph_kin"/>
    <property type="match status" value="1"/>
</dbReference>
<sequence>MDGRTAAGRTTDRGRAGGDQGSAADTVQAVGEFALIGRITAGVKYPESVQLGPGDDAAILAAPDGRVVVSTDVLVDGVHFRTDWASPEQIGRRAALAAMADISAMGAVPTGLVVGLSAPADTAVDVVLGIGKGLHDTAAEHGAAVVGGDVTRSPALTLSVTVLGDLRGERPVTRSGARSGDVVALAGRLGWAAAGLTVLSRGFRSPVSLVNAYRVPEPPLAAGPTAAASGATSMIDVSDGLLADLGHVARASGVDIDVRTIALDVNPRLTEVASALGRDALDWVLTGGDDHALVATFPHGATLPPGWQPIGSVTVADPSGPRVTVDGAVREGATGWTHFGSA</sequence>
<feature type="binding site" evidence="1">
    <location>
        <position position="174"/>
    </location>
    <ligand>
        <name>ATP</name>
        <dbReference type="ChEBI" id="CHEBI:30616"/>
    </ligand>
</feature>
<dbReference type="InterPro" id="IPR036921">
    <property type="entry name" value="PurM-like_N_sf"/>
</dbReference>
<feature type="binding site" evidence="1">
    <location>
        <position position="336"/>
    </location>
    <ligand>
        <name>substrate</name>
    </ligand>
</feature>
<keyword evidence="1 4" id="KW-0418">Kinase</keyword>
<dbReference type="InterPro" id="IPR006283">
    <property type="entry name" value="ThiL-like"/>
</dbReference>
<evidence type="ECO:0000256" key="1">
    <source>
        <dbReference type="HAMAP-Rule" id="MF_02128"/>
    </source>
</evidence>
<feature type="binding site" evidence="1">
    <location>
        <position position="236"/>
    </location>
    <ligand>
        <name>Mg(2+)</name>
        <dbReference type="ChEBI" id="CHEBI:18420"/>
        <label>3</label>
    </ligand>
</feature>
<dbReference type="AlphaFoldDB" id="A0A7K1FG85"/>
<comment type="catalytic activity">
    <reaction evidence="1">
        <text>thiamine phosphate + ATP = thiamine diphosphate + ADP</text>
        <dbReference type="Rhea" id="RHEA:15913"/>
        <dbReference type="ChEBI" id="CHEBI:30616"/>
        <dbReference type="ChEBI" id="CHEBI:37575"/>
        <dbReference type="ChEBI" id="CHEBI:58937"/>
        <dbReference type="ChEBI" id="CHEBI:456216"/>
        <dbReference type="EC" id="2.7.4.16"/>
    </reaction>
</comment>
<dbReference type="GO" id="GO:0005524">
    <property type="term" value="F:ATP binding"/>
    <property type="evidence" value="ECO:0007669"/>
    <property type="project" value="UniProtKB-UniRule"/>
</dbReference>
<organism evidence="4 5">
    <name type="scientific">Nakamurella alba</name>
    <dbReference type="NCBI Taxonomy" id="2665158"/>
    <lineage>
        <taxon>Bacteria</taxon>
        <taxon>Bacillati</taxon>
        <taxon>Actinomycetota</taxon>
        <taxon>Actinomycetes</taxon>
        <taxon>Nakamurellales</taxon>
        <taxon>Nakamurellaceae</taxon>
        <taxon>Nakamurella</taxon>
    </lineage>
</organism>
<dbReference type="InterPro" id="IPR016188">
    <property type="entry name" value="PurM-like_N"/>
</dbReference>
<feature type="binding site" evidence="1">
    <location>
        <position position="71"/>
    </location>
    <ligand>
        <name>Mg(2+)</name>
        <dbReference type="ChEBI" id="CHEBI:18420"/>
        <label>1</label>
    </ligand>
</feature>
<dbReference type="NCBIfam" id="TIGR01379">
    <property type="entry name" value="thiL"/>
    <property type="match status" value="1"/>
</dbReference>
<dbReference type="GO" id="GO:0009030">
    <property type="term" value="F:thiamine-phosphate kinase activity"/>
    <property type="evidence" value="ECO:0007669"/>
    <property type="project" value="UniProtKB-UniRule"/>
</dbReference>
<accession>A0A7K1FG85</accession>
<feature type="domain" description="PurM-like N-terminal" evidence="3">
    <location>
        <begin position="54"/>
        <end position="164"/>
    </location>
</feature>
<evidence type="ECO:0000256" key="2">
    <source>
        <dbReference type="SAM" id="MobiDB-lite"/>
    </source>
</evidence>
<comment type="similarity">
    <text evidence="1">Belongs to the thiamine-monophosphate kinase family.</text>
</comment>
<comment type="function">
    <text evidence="1">Catalyzes the ATP-dependent phosphorylation of thiamine-monophosphate (TMP) to form thiamine-pyrophosphate (TPP), the active form of vitamin B1.</text>
</comment>
<dbReference type="GO" id="GO:0000287">
    <property type="term" value="F:magnesium ion binding"/>
    <property type="evidence" value="ECO:0007669"/>
    <property type="project" value="UniProtKB-UniRule"/>
</dbReference>
<dbReference type="EC" id="2.7.4.16" evidence="1"/>
<dbReference type="InterPro" id="IPR036676">
    <property type="entry name" value="PurM-like_C_sf"/>
</dbReference>
<feature type="binding site" evidence="1">
    <location>
        <position position="101"/>
    </location>
    <ligand>
        <name>Mg(2+)</name>
        <dbReference type="ChEBI" id="CHEBI:18420"/>
        <label>2</label>
    </ligand>
</feature>
<keyword evidence="1" id="KW-0067">ATP-binding</keyword>
<evidence type="ECO:0000313" key="4">
    <source>
        <dbReference type="EMBL" id="MTD13117.1"/>
    </source>
</evidence>
<feature type="binding site" evidence="1">
    <location>
        <position position="56"/>
    </location>
    <ligand>
        <name>Mg(2+)</name>
        <dbReference type="ChEBI" id="CHEBI:18420"/>
        <label>4</label>
    </ligand>
</feature>
<feature type="binding site" evidence="1">
    <location>
        <position position="101"/>
    </location>
    <ligand>
        <name>Mg(2+)</name>
        <dbReference type="ChEBI" id="CHEBI:18420"/>
        <label>4</label>
    </ligand>
</feature>
<feature type="binding site" evidence="1">
    <location>
        <position position="70"/>
    </location>
    <ligand>
        <name>Mg(2+)</name>
        <dbReference type="ChEBI" id="CHEBI:18420"/>
        <label>4</label>
    </ligand>
</feature>
<keyword evidence="5" id="KW-1185">Reference proteome</keyword>
<keyword evidence="1" id="KW-0784">Thiamine biosynthesis</keyword>
<feature type="binding site" evidence="1">
    <location>
        <position position="239"/>
    </location>
    <ligand>
        <name>Mg(2+)</name>
        <dbReference type="ChEBI" id="CHEBI:18420"/>
        <label>5</label>
    </ligand>
</feature>
<feature type="binding site" evidence="1">
    <location>
        <position position="238"/>
    </location>
    <ligand>
        <name>ATP</name>
        <dbReference type="ChEBI" id="CHEBI:30616"/>
    </ligand>
</feature>
<protein>
    <recommendedName>
        <fullName evidence="1">Thiamine-monophosphate kinase</fullName>
        <shortName evidence="1">TMP kinase</shortName>
        <shortName evidence="1">Thiamine-phosphate kinase</shortName>
        <ecNumber evidence="1">2.7.4.16</ecNumber>
    </recommendedName>
</protein>
<feature type="binding site" evidence="1">
    <location>
        <position position="289"/>
    </location>
    <ligand>
        <name>substrate</name>
    </ligand>
</feature>
<dbReference type="PANTHER" id="PTHR30270:SF0">
    <property type="entry name" value="THIAMINE-MONOPHOSPHATE KINASE"/>
    <property type="match status" value="1"/>
</dbReference>
<feature type="binding site" evidence="1">
    <location>
        <begin position="148"/>
        <end position="149"/>
    </location>
    <ligand>
        <name>ATP</name>
        <dbReference type="ChEBI" id="CHEBI:30616"/>
    </ligand>
</feature>
<keyword evidence="1" id="KW-0547">Nucleotide-binding</keyword>
<dbReference type="CDD" id="cd02194">
    <property type="entry name" value="ThiL"/>
    <property type="match status" value="1"/>
</dbReference>
<keyword evidence="1 4" id="KW-0808">Transferase</keyword>
<keyword evidence="1" id="KW-0479">Metal-binding</keyword>
<dbReference type="NCBIfam" id="NF004351">
    <property type="entry name" value="PRK05731.1-4"/>
    <property type="match status" value="1"/>
</dbReference>
<evidence type="ECO:0000259" key="3">
    <source>
        <dbReference type="Pfam" id="PF00586"/>
    </source>
</evidence>
<feature type="binding site" evidence="1">
    <location>
        <position position="72"/>
    </location>
    <ligand>
        <name>Mg(2+)</name>
        <dbReference type="ChEBI" id="CHEBI:18420"/>
        <label>1</label>
    </ligand>
</feature>
<dbReference type="Gene3D" id="3.90.650.10">
    <property type="entry name" value="PurM-like C-terminal domain"/>
    <property type="match status" value="1"/>
</dbReference>
<name>A0A7K1FG85_9ACTN</name>
<feature type="binding site" evidence="1">
    <location>
        <position position="72"/>
    </location>
    <ligand>
        <name>Mg(2+)</name>
        <dbReference type="ChEBI" id="CHEBI:18420"/>
        <label>2</label>
    </ligand>
</feature>
<dbReference type="UniPathway" id="UPA00060">
    <property type="reaction ID" value="UER00142"/>
</dbReference>
<dbReference type="SUPFAM" id="SSF56042">
    <property type="entry name" value="PurM C-terminal domain-like"/>
    <property type="match status" value="1"/>
</dbReference>
<gene>
    <name evidence="1" type="primary">thiL</name>
    <name evidence="4" type="ORF">GIS00_04050</name>
</gene>
<comment type="caution">
    <text evidence="4">The sequence shown here is derived from an EMBL/GenBank/DDBJ whole genome shotgun (WGS) entry which is preliminary data.</text>
</comment>
<dbReference type="HAMAP" id="MF_02128">
    <property type="entry name" value="TMP_kinase"/>
    <property type="match status" value="1"/>
</dbReference>
<dbReference type="PANTHER" id="PTHR30270">
    <property type="entry name" value="THIAMINE-MONOPHOSPHATE KINASE"/>
    <property type="match status" value="1"/>
</dbReference>
<feature type="binding site" evidence="1">
    <location>
        <position position="101"/>
    </location>
    <ligand>
        <name>Mg(2+)</name>
        <dbReference type="ChEBI" id="CHEBI:18420"/>
        <label>3</label>
    </ligand>
</feature>
<dbReference type="EMBL" id="WLYK01000001">
    <property type="protein sequence ID" value="MTD13117.1"/>
    <property type="molecule type" value="Genomic_DNA"/>
</dbReference>
<feature type="region of interest" description="Disordered" evidence="2">
    <location>
        <begin position="1"/>
        <end position="23"/>
    </location>
</feature>
<reference evidence="4 5" key="1">
    <citation type="submission" date="2019-11" db="EMBL/GenBank/DDBJ databases">
        <authorList>
            <person name="Jiang L.-Q."/>
        </authorList>
    </citation>
    <scope>NUCLEOTIDE SEQUENCE [LARGE SCALE GENOMIC DNA]</scope>
    <source>
        <strain evidence="4 5">YIM 132087</strain>
    </source>
</reference>
<proteinExistence type="inferred from homology"/>
<comment type="caution">
    <text evidence="1">Lacks conserved residue(s) required for the propagation of feature annotation.</text>
</comment>
<evidence type="ECO:0000313" key="5">
    <source>
        <dbReference type="Proteomes" id="UP000460221"/>
    </source>
</evidence>
<dbReference type="GO" id="GO:0009229">
    <property type="term" value="P:thiamine diphosphate biosynthetic process"/>
    <property type="evidence" value="ECO:0007669"/>
    <property type="project" value="UniProtKB-UniRule"/>
</dbReference>
<comment type="pathway">
    <text evidence="1">Cofactor biosynthesis; thiamine diphosphate biosynthesis; thiamine diphosphate from thiamine phosphate: step 1/1.</text>
</comment>
<feature type="binding site" evidence="1">
    <location>
        <position position="149"/>
    </location>
    <ligand>
        <name>Mg(2+)</name>
        <dbReference type="ChEBI" id="CHEBI:18420"/>
        <label>1</label>
    </ligand>
</feature>
<dbReference type="Proteomes" id="UP000460221">
    <property type="component" value="Unassembled WGS sequence"/>
</dbReference>
<dbReference type="GO" id="GO:0009228">
    <property type="term" value="P:thiamine biosynthetic process"/>
    <property type="evidence" value="ECO:0007669"/>
    <property type="project" value="UniProtKB-KW"/>
</dbReference>
<dbReference type="SUPFAM" id="SSF55326">
    <property type="entry name" value="PurM N-terminal domain-like"/>
    <property type="match status" value="1"/>
</dbReference>
<dbReference type="Gene3D" id="3.30.1330.10">
    <property type="entry name" value="PurM-like, N-terminal domain"/>
    <property type="match status" value="1"/>
</dbReference>
<dbReference type="RefSeq" id="WP_154767046.1">
    <property type="nucleotide sequence ID" value="NZ_WLYK01000001.1"/>
</dbReference>
<keyword evidence="1" id="KW-0460">Magnesium</keyword>
<dbReference type="Pfam" id="PF00586">
    <property type="entry name" value="AIRS"/>
    <property type="match status" value="1"/>
</dbReference>
<feature type="binding site" evidence="1">
    <location>
        <position position="79"/>
    </location>
    <ligand>
        <name>substrate</name>
    </ligand>
</feature>